<evidence type="ECO:0000256" key="5">
    <source>
        <dbReference type="ARBA" id="ARBA00022679"/>
    </source>
</evidence>
<evidence type="ECO:0000259" key="11">
    <source>
        <dbReference type="Pfam" id="PF02885"/>
    </source>
</evidence>
<dbReference type="PANTHER" id="PTHR43285">
    <property type="entry name" value="ANTHRANILATE PHOSPHORIBOSYLTRANSFERASE"/>
    <property type="match status" value="1"/>
</dbReference>
<evidence type="ECO:0000256" key="1">
    <source>
        <dbReference type="ARBA" id="ARBA00004907"/>
    </source>
</evidence>
<feature type="domain" description="Glycosyl transferase family 3" evidence="10">
    <location>
        <begin position="87"/>
        <end position="343"/>
    </location>
</feature>
<dbReference type="InterPro" id="IPR005940">
    <property type="entry name" value="Anthranilate_Pribosyl_Tfrase"/>
</dbReference>
<dbReference type="FunFam" id="3.40.1030.10:FF:000002">
    <property type="entry name" value="Anthranilate phosphoribosyltransferase"/>
    <property type="match status" value="1"/>
</dbReference>
<proteinExistence type="inferred from homology"/>
<dbReference type="InterPro" id="IPR000312">
    <property type="entry name" value="Glycosyl_Trfase_fam3"/>
</dbReference>
<dbReference type="PANTHER" id="PTHR43285:SF2">
    <property type="entry name" value="ANTHRANILATE PHOSPHORIBOSYLTRANSFERASE"/>
    <property type="match status" value="1"/>
</dbReference>
<reference evidence="12 13" key="1">
    <citation type="submission" date="2015-04" db="EMBL/GenBank/DDBJ databases">
        <title>Complete genome sequence of Schizopora paradoxa KUC8140, a cosmopolitan wood degrader in East Asia.</title>
        <authorList>
            <consortium name="DOE Joint Genome Institute"/>
            <person name="Min B."/>
            <person name="Park H."/>
            <person name="Jang Y."/>
            <person name="Kim J.-J."/>
            <person name="Kim K.H."/>
            <person name="Pangilinan J."/>
            <person name="Lipzen A."/>
            <person name="Riley R."/>
            <person name="Grigoriev I.V."/>
            <person name="Spatafora J.W."/>
            <person name="Choi I.-G."/>
        </authorList>
    </citation>
    <scope>NUCLEOTIDE SEQUENCE [LARGE SCALE GENOMIC DNA]</scope>
    <source>
        <strain evidence="12 13">KUC8140</strain>
    </source>
</reference>
<dbReference type="Pfam" id="PF02885">
    <property type="entry name" value="Glycos_trans_3N"/>
    <property type="match status" value="1"/>
</dbReference>
<organism evidence="12 13">
    <name type="scientific">Schizopora paradoxa</name>
    <dbReference type="NCBI Taxonomy" id="27342"/>
    <lineage>
        <taxon>Eukaryota</taxon>
        <taxon>Fungi</taxon>
        <taxon>Dikarya</taxon>
        <taxon>Basidiomycota</taxon>
        <taxon>Agaricomycotina</taxon>
        <taxon>Agaricomycetes</taxon>
        <taxon>Hymenochaetales</taxon>
        <taxon>Schizoporaceae</taxon>
        <taxon>Schizopora</taxon>
    </lineage>
</organism>
<keyword evidence="13" id="KW-1185">Reference proteome</keyword>
<evidence type="ECO:0000259" key="10">
    <source>
        <dbReference type="Pfam" id="PF00591"/>
    </source>
</evidence>
<dbReference type="EMBL" id="KQ085992">
    <property type="protein sequence ID" value="KLO11780.1"/>
    <property type="molecule type" value="Genomic_DNA"/>
</dbReference>
<dbReference type="Gene3D" id="1.20.970.10">
    <property type="entry name" value="Transferase, Pyrimidine Nucleoside Phosphorylase, Chain C"/>
    <property type="match status" value="1"/>
</dbReference>
<evidence type="ECO:0000313" key="13">
    <source>
        <dbReference type="Proteomes" id="UP000053477"/>
    </source>
</evidence>
<evidence type="ECO:0000256" key="4">
    <source>
        <dbReference type="ARBA" id="ARBA00022676"/>
    </source>
</evidence>
<gene>
    <name evidence="12" type="ORF">SCHPADRAFT_905722</name>
</gene>
<keyword evidence="3" id="KW-0028">Amino-acid biosynthesis</keyword>
<evidence type="ECO:0000256" key="2">
    <source>
        <dbReference type="ARBA" id="ARBA00011948"/>
    </source>
</evidence>
<evidence type="ECO:0000256" key="6">
    <source>
        <dbReference type="ARBA" id="ARBA00022822"/>
    </source>
</evidence>
<dbReference type="HAMAP" id="MF_00211">
    <property type="entry name" value="TrpD"/>
    <property type="match status" value="1"/>
</dbReference>
<dbReference type="InterPro" id="IPR035902">
    <property type="entry name" value="Nuc_phospho_transferase"/>
</dbReference>
<dbReference type="InParanoid" id="A0A0H2RIG7"/>
<name>A0A0H2RIG7_9AGAM</name>
<keyword evidence="4 12" id="KW-0328">Glycosyltransferase</keyword>
<dbReference type="OrthoDB" id="427800at2759"/>
<dbReference type="GO" id="GO:0000162">
    <property type="term" value="P:L-tryptophan biosynthetic process"/>
    <property type="evidence" value="ECO:0007669"/>
    <property type="project" value="UniProtKB-KW"/>
</dbReference>
<dbReference type="AlphaFoldDB" id="A0A0H2RIG7"/>
<sequence length="361" mass="38546">METKDTFKPLLARLVKTPEYFTPEDLKSALDHIFENDGVTPTQIGAFMTALHFTRLDRVPEMLAAAARNIRERAMTAELMDREKDFIVDIVGTGGDGHDTFNVSTTAAVVAAGAGCRVCKHGSRASTSSSGSADLLQSLGCIFTPPTAGTATRLPAIPFYFILAPHYHPALALVAPHRKALPFRTMFNVLGPLVNPARPNGMVVGVAEKELGLTFARSLRDGGVQRALVVCGKEGLDEISCAGETWTWELLPDGSIQEGTVHSERDFGVSSHPLSAVSGGTPDQNAKTFCTILSSGSSIPEELAPIVDFVLINSAALLKVAGVAKDYKHGVQLARESMTNGKAWEALQVFKEEGQKVAKGT</sequence>
<accession>A0A0H2RIG7</accession>
<comment type="similarity">
    <text evidence="8">Belongs to the anthranilate phosphoribosyltransferase family.</text>
</comment>
<dbReference type="EC" id="2.4.2.18" evidence="2"/>
<dbReference type="SUPFAM" id="SSF52418">
    <property type="entry name" value="Nucleoside phosphorylase/phosphoribosyltransferase catalytic domain"/>
    <property type="match status" value="1"/>
</dbReference>
<dbReference type="GO" id="GO:0004048">
    <property type="term" value="F:anthranilate phosphoribosyltransferase activity"/>
    <property type="evidence" value="ECO:0007669"/>
    <property type="project" value="UniProtKB-EC"/>
</dbReference>
<evidence type="ECO:0000256" key="3">
    <source>
        <dbReference type="ARBA" id="ARBA00022605"/>
    </source>
</evidence>
<protein>
    <recommendedName>
        <fullName evidence="9">Anthranilate phosphoribosyltransferase</fullName>
        <ecNumber evidence="2">2.4.2.18</ecNumber>
    </recommendedName>
</protein>
<dbReference type="GO" id="GO:0005829">
    <property type="term" value="C:cytosol"/>
    <property type="evidence" value="ECO:0007669"/>
    <property type="project" value="TreeGrafter"/>
</dbReference>
<evidence type="ECO:0000256" key="9">
    <source>
        <dbReference type="ARBA" id="ARBA00071401"/>
    </source>
</evidence>
<feature type="domain" description="Glycosyl transferase family 3 N-terminal" evidence="11">
    <location>
        <begin position="8"/>
        <end position="74"/>
    </location>
</feature>
<keyword evidence="7" id="KW-0057">Aromatic amino acid biosynthesis</keyword>
<dbReference type="Pfam" id="PF00591">
    <property type="entry name" value="Glycos_transf_3"/>
    <property type="match status" value="1"/>
</dbReference>
<dbReference type="NCBIfam" id="TIGR01245">
    <property type="entry name" value="trpD"/>
    <property type="match status" value="1"/>
</dbReference>
<dbReference type="InterPro" id="IPR017459">
    <property type="entry name" value="Glycosyl_Trfase_fam3_N_dom"/>
</dbReference>
<keyword evidence="6" id="KW-0822">Tryptophan biosynthesis</keyword>
<evidence type="ECO:0000256" key="7">
    <source>
        <dbReference type="ARBA" id="ARBA00023141"/>
    </source>
</evidence>
<comment type="pathway">
    <text evidence="1">Amino-acid biosynthesis; L-tryptophan biosynthesis; L-tryptophan from chorismate: step 2/5.</text>
</comment>
<keyword evidence="5 12" id="KW-0808">Transferase</keyword>
<dbReference type="Proteomes" id="UP000053477">
    <property type="component" value="Unassembled WGS sequence"/>
</dbReference>
<evidence type="ECO:0000313" key="12">
    <source>
        <dbReference type="EMBL" id="KLO11780.1"/>
    </source>
</evidence>
<dbReference type="STRING" id="27342.A0A0H2RIG7"/>
<dbReference type="FunCoup" id="A0A0H2RIG7">
    <property type="interactions" value="405"/>
</dbReference>
<evidence type="ECO:0000256" key="8">
    <source>
        <dbReference type="ARBA" id="ARBA00061500"/>
    </source>
</evidence>
<dbReference type="Gene3D" id="3.40.1030.10">
    <property type="entry name" value="Nucleoside phosphorylase/phosphoribosyltransferase catalytic domain"/>
    <property type="match status" value="1"/>
</dbReference>